<dbReference type="Gene3D" id="2.130.10.10">
    <property type="entry name" value="YVTN repeat-like/Quinoprotein amine dehydrogenase"/>
    <property type="match status" value="3"/>
</dbReference>
<dbReference type="PANTHER" id="PTHR46170:SF1">
    <property type="entry name" value="GATOR COMPLEX PROTEIN WDR59"/>
    <property type="match status" value="1"/>
</dbReference>
<protein>
    <submittedName>
        <fullName evidence="4">Uncharacterized protein</fullName>
    </submittedName>
</protein>
<dbReference type="PROSITE" id="PS00678">
    <property type="entry name" value="WD_REPEATS_1"/>
    <property type="match status" value="1"/>
</dbReference>
<evidence type="ECO:0000256" key="3">
    <source>
        <dbReference type="PROSITE-ProRule" id="PRU00221"/>
    </source>
</evidence>
<dbReference type="SUPFAM" id="SSF50978">
    <property type="entry name" value="WD40 repeat-like"/>
    <property type="match status" value="1"/>
</dbReference>
<dbReference type="PROSITE" id="PS50082">
    <property type="entry name" value="WD_REPEATS_2"/>
    <property type="match status" value="2"/>
</dbReference>
<dbReference type="Pfam" id="PF00400">
    <property type="entry name" value="WD40"/>
    <property type="match status" value="2"/>
</dbReference>
<dbReference type="EMBL" id="OC915574">
    <property type="protein sequence ID" value="CAD7641047.1"/>
    <property type="molecule type" value="Genomic_DNA"/>
</dbReference>
<accession>A0A7R9LG23</accession>
<evidence type="ECO:0000256" key="2">
    <source>
        <dbReference type="ARBA" id="ARBA00022737"/>
    </source>
</evidence>
<dbReference type="InterPro" id="IPR019775">
    <property type="entry name" value="WD40_repeat_CS"/>
</dbReference>
<dbReference type="GO" id="GO:0005774">
    <property type="term" value="C:vacuolar membrane"/>
    <property type="evidence" value="ECO:0007669"/>
    <property type="project" value="TreeGrafter"/>
</dbReference>
<gene>
    <name evidence="4" type="ORF">ONB1V03_LOCUS2888</name>
</gene>
<dbReference type="InterPro" id="IPR001680">
    <property type="entry name" value="WD40_rpt"/>
</dbReference>
<dbReference type="InterPro" id="IPR020472">
    <property type="entry name" value="WD40_PAC1"/>
</dbReference>
<dbReference type="InterPro" id="IPR049567">
    <property type="entry name" value="WDR59-like"/>
</dbReference>
<name>A0A7R9LG23_9ACAR</name>
<dbReference type="GO" id="GO:0035859">
    <property type="term" value="C:Seh1-associated complex"/>
    <property type="evidence" value="ECO:0007669"/>
    <property type="project" value="TreeGrafter"/>
</dbReference>
<dbReference type="GO" id="GO:1904263">
    <property type="term" value="P:positive regulation of TORC1 signaling"/>
    <property type="evidence" value="ECO:0007669"/>
    <property type="project" value="TreeGrafter"/>
</dbReference>
<organism evidence="4">
    <name type="scientific">Oppiella nova</name>
    <dbReference type="NCBI Taxonomy" id="334625"/>
    <lineage>
        <taxon>Eukaryota</taxon>
        <taxon>Metazoa</taxon>
        <taxon>Ecdysozoa</taxon>
        <taxon>Arthropoda</taxon>
        <taxon>Chelicerata</taxon>
        <taxon>Arachnida</taxon>
        <taxon>Acari</taxon>
        <taxon>Acariformes</taxon>
        <taxon>Sarcoptiformes</taxon>
        <taxon>Oribatida</taxon>
        <taxon>Brachypylina</taxon>
        <taxon>Oppioidea</taxon>
        <taxon>Oppiidae</taxon>
        <taxon>Oppiella</taxon>
    </lineage>
</organism>
<keyword evidence="1 3" id="KW-0853">WD repeat</keyword>
<dbReference type="GO" id="GO:0035591">
    <property type="term" value="F:signaling adaptor activity"/>
    <property type="evidence" value="ECO:0007669"/>
    <property type="project" value="TreeGrafter"/>
</dbReference>
<dbReference type="EMBL" id="CAJPVJ010000749">
    <property type="protein sequence ID" value="CAG2163306.1"/>
    <property type="molecule type" value="Genomic_DNA"/>
</dbReference>
<evidence type="ECO:0000313" key="4">
    <source>
        <dbReference type="EMBL" id="CAD7641047.1"/>
    </source>
</evidence>
<dbReference type="Proteomes" id="UP000728032">
    <property type="component" value="Unassembled WGS sequence"/>
</dbReference>
<proteinExistence type="predicted"/>
<dbReference type="PROSITE" id="PS50294">
    <property type="entry name" value="WD_REPEATS_REGION"/>
    <property type="match status" value="2"/>
</dbReference>
<keyword evidence="5" id="KW-1185">Reference proteome</keyword>
<feature type="repeat" description="WD" evidence="3">
    <location>
        <begin position="115"/>
        <end position="157"/>
    </location>
</feature>
<evidence type="ECO:0000313" key="5">
    <source>
        <dbReference type="Proteomes" id="UP000728032"/>
    </source>
</evidence>
<feature type="repeat" description="WD" evidence="3">
    <location>
        <begin position="201"/>
        <end position="243"/>
    </location>
</feature>
<keyword evidence="2" id="KW-0677">Repeat</keyword>
<dbReference type="SMART" id="SM00320">
    <property type="entry name" value="WD40"/>
    <property type="match status" value="4"/>
</dbReference>
<dbReference type="InterPro" id="IPR036322">
    <property type="entry name" value="WD40_repeat_dom_sf"/>
</dbReference>
<evidence type="ECO:0000256" key="1">
    <source>
        <dbReference type="ARBA" id="ARBA00022574"/>
    </source>
</evidence>
<dbReference type="PANTHER" id="PTHR46170">
    <property type="entry name" value="GATOR COMPLEX PROTEIN WDR59"/>
    <property type="match status" value="1"/>
</dbReference>
<dbReference type="InterPro" id="IPR015943">
    <property type="entry name" value="WD40/YVTN_repeat-like_dom_sf"/>
</dbReference>
<reference evidence="4" key="1">
    <citation type="submission" date="2020-11" db="EMBL/GenBank/DDBJ databases">
        <authorList>
            <person name="Tran Van P."/>
        </authorList>
    </citation>
    <scope>NUCLEOTIDE SEQUENCE</scope>
</reference>
<dbReference type="GO" id="GO:0034198">
    <property type="term" value="P:cellular response to amino acid starvation"/>
    <property type="evidence" value="ECO:0007669"/>
    <property type="project" value="TreeGrafter"/>
</dbReference>
<dbReference type="AlphaFoldDB" id="A0A7R9LG23"/>
<dbReference type="OrthoDB" id="311712at2759"/>
<sequence length="372" mass="42090">MTSRWSTSQLIAEYKDLQAVCLAISLDGRCALSSRRSISLIDCNKPDVIDHRIKRETKWDSTATEFNPLDSNLLAITNAQTVQIYNIDANVRNTASDSSNGQNGSTGKDTQLVTLRGHTRTITDLNWSYSDVNSLATASYDNNMYIWDIRDFRKPQLSMSSVAGATQVKWSKVNEHMLATSHEGDVRVWDRRKNNTPIHYITAHLSKINGLDWNPNIGSQFATCSQDGTVKFWDLTTSKSKPDILTTGLPVWRARFTTVKYLTKLVPLHSFVGHLDVVLDFGWHNKNGNEYELITWSKDNSLRIWKVDSQLLTLQNEDNCGHAFDFNADDKLLLVSRWPRRLPWLSSRCGAASGCRELDLGSIFSPSLVNFR</sequence>
<dbReference type="PRINTS" id="PR00320">
    <property type="entry name" value="GPROTEINBRPT"/>
</dbReference>